<sequence length="80" mass="8384">MKSLDVLLNVVIVLAITVLSSYAAFSYYGIGLLASLPGGVTGFFLDNGAIQYVALVILVAAVVGKIAVGRALRRRARSET</sequence>
<dbReference type="Proteomes" id="UP000478836">
    <property type="component" value="Unassembled WGS sequence"/>
</dbReference>
<evidence type="ECO:0000256" key="1">
    <source>
        <dbReference type="SAM" id="Phobius"/>
    </source>
</evidence>
<protein>
    <submittedName>
        <fullName evidence="2">Uncharacterized protein</fullName>
    </submittedName>
</protein>
<name>A0ABQ6V2X2_9MICO</name>
<dbReference type="EMBL" id="WAAO01000003">
    <property type="protein sequence ID" value="KAB1862390.1"/>
    <property type="molecule type" value="Genomic_DNA"/>
</dbReference>
<proteinExistence type="predicted"/>
<feature type="transmembrane region" description="Helical" evidence="1">
    <location>
        <begin position="49"/>
        <end position="68"/>
    </location>
</feature>
<comment type="caution">
    <text evidence="2">The sequence shown here is derived from an EMBL/GenBank/DDBJ whole genome shotgun (WGS) entry which is preliminary data.</text>
</comment>
<gene>
    <name evidence="2" type="ORF">F6A08_15290</name>
</gene>
<accession>A0ABQ6V2X2</accession>
<feature type="transmembrane region" description="Helical" evidence="1">
    <location>
        <begin position="7"/>
        <end position="29"/>
    </location>
</feature>
<keyword evidence="3" id="KW-1185">Reference proteome</keyword>
<keyword evidence="1" id="KW-0812">Transmembrane</keyword>
<evidence type="ECO:0000313" key="3">
    <source>
        <dbReference type="Proteomes" id="UP000478836"/>
    </source>
</evidence>
<organism evidence="2 3">
    <name type="scientific">Microbacterium algeriense</name>
    <dbReference type="NCBI Taxonomy" id="2615184"/>
    <lineage>
        <taxon>Bacteria</taxon>
        <taxon>Bacillati</taxon>
        <taxon>Actinomycetota</taxon>
        <taxon>Actinomycetes</taxon>
        <taxon>Micrococcales</taxon>
        <taxon>Microbacteriaceae</taxon>
        <taxon>Microbacterium</taxon>
    </lineage>
</organism>
<dbReference type="RefSeq" id="WP_151459913.1">
    <property type="nucleotide sequence ID" value="NZ_JAMYEL010000003.1"/>
</dbReference>
<dbReference type="GeneID" id="77477832"/>
<reference evidence="3" key="1">
    <citation type="submission" date="2019-09" db="EMBL/GenBank/DDBJ databases">
        <title>Whole genome sequencing of Microbacterium maritypicum.</title>
        <authorList>
            <person name="Lenchi N."/>
        </authorList>
    </citation>
    <scope>NUCLEOTIDE SEQUENCE [LARGE SCALE GENOMIC DNA]</scope>
    <source>
        <strain evidence="3">G1</strain>
    </source>
</reference>
<evidence type="ECO:0000313" key="2">
    <source>
        <dbReference type="EMBL" id="KAB1862390.1"/>
    </source>
</evidence>
<keyword evidence="1" id="KW-0472">Membrane</keyword>
<keyword evidence="1" id="KW-1133">Transmembrane helix</keyword>